<dbReference type="Pfam" id="PF13663">
    <property type="entry name" value="DUF4148"/>
    <property type="match status" value="1"/>
</dbReference>
<sequence length="176" mass="18682">MNRSYASLSAIALAALLATPAFADTDAPAKTRAQVRAELAEAIRTGDILSNDDSNLKLNEQRPDLYAHPAVASKSRAQVLAELAQAVRSGDIVAAGSEDGLKLNEQRPDLYPQVATTGKSRAEVRAELAEAVRSGDIVVGSEGNVTLNQLFPGFYTQKAAVRMQAAQAESTRATRM</sequence>
<protein>
    <submittedName>
        <fullName evidence="2">DUF4148 domain-containing protein</fullName>
    </submittedName>
</protein>
<evidence type="ECO:0000256" key="1">
    <source>
        <dbReference type="SAM" id="SignalP"/>
    </source>
</evidence>
<proteinExistence type="predicted"/>
<accession>A0A4P6UIV7</accession>
<dbReference type="EMBL" id="CP031395">
    <property type="protein sequence ID" value="QBK05268.1"/>
    <property type="molecule type" value="Genomic_DNA"/>
</dbReference>
<name>A0A4P6UIV7_9BURK</name>
<reference evidence="2 3" key="1">
    <citation type="submission" date="2018-07" db="EMBL/GenBank/DDBJ databases">
        <title>Exploring interactions and the metabolic potential of the ultra-small soil bacteria Hylemonella gracilis.</title>
        <authorList>
            <person name="Tyc O."/>
            <person name="Kulkarni P."/>
            <person name="Gawehns F."/>
            <person name="Hundscheid M."/>
            <person name="Zweers H."/>
            <person name="Garbeva P."/>
        </authorList>
    </citation>
    <scope>NUCLEOTIDE SEQUENCE [LARGE SCALE GENOMIC DNA]</scope>
    <source>
        <strain evidence="2 3">NS1</strain>
    </source>
</reference>
<gene>
    <name evidence="2" type="ORF">DW355_11360</name>
</gene>
<dbReference type="OrthoDB" id="8656910at2"/>
<feature type="chain" id="PRO_5020179462" evidence="1">
    <location>
        <begin position="24"/>
        <end position="176"/>
    </location>
</feature>
<dbReference type="KEGG" id="hgr:DW355_11360"/>
<evidence type="ECO:0000313" key="3">
    <source>
        <dbReference type="Proteomes" id="UP000292939"/>
    </source>
</evidence>
<dbReference type="AlphaFoldDB" id="A0A4P6UIV7"/>
<dbReference type="InterPro" id="IPR025421">
    <property type="entry name" value="DUF4148"/>
</dbReference>
<keyword evidence="1" id="KW-0732">Signal</keyword>
<evidence type="ECO:0000313" key="2">
    <source>
        <dbReference type="EMBL" id="QBK05268.1"/>
    </source>
</evidence>
<organism evidence="2 3">
    <name type="scientific">Hylemonella gracilis</name>
    <dbReference type="NCBI Taxonomy" id="80880"/>
    <lineage>
        <taxon>Bacteria</taxon>
        <taxon>Pseudomonadati</taxon>
        <taxon>Pseudomonadota</taxon>
        <taxon>Betaproteobacteria</taxon>
        <taxon>Burkholderiales</taxon>
        <taxon>Comamonadaceae</taxon>
        <taxon>Hylemonella</taxon>
    </lineage>
</organism>
<feature type="signal peptide" evidence="1">
    <location>
        <begin position="1"/>
        <end position="23"/>
    </location>
</feature>
<dbReference type="RefSeq" id="WP_131280212.1">
    <property type="nucleotide sequence ID" value="NZ_CP031395.1"/>
</dbReference>
<dbReference type="Proteomes" id="UP000292939">
    <property type="component" value="Chromosome"/>
</dbReference>